<dbReference type="EMBL" id="JAGEPA010000001">
    <property type="protein sequence ID" value="MBO1430098.1"/>
    <property type="molecule type" value="Genomic_DNA"/>
</dbReference>
<organism evidence="1 2">
    <name type="scientific">Bradyrhizobium quebecense</name>
    <dbReference type="NCBI Taxonomy" id="2748629"/>
    <lineage>
        <taxon>Bacteria</taxon>
        <taxon>Pseudomonadati</taxon>
        <taxon>Pseudomonadota</taxon>
        <taxon>Alphaproteobacteria</taxon>
        <taxon>Hyphomicrobiales</taxon>
        <taxon>Nitrobacteraceae</taxon>
        <taxon>Bradyrhizobium</taxon>
    </lineage>
</organism>
<evidence type="ECO:0000313" key="2">
    <source>
        <dbReference type="Proteomes" id="UP000692816"/>
    </source>
</evidence>
<dbReference type="Proteomes" id="UP000692816">
    <property type="component" value="Unassembled WGS sequence"/>
</dbReference>
<comment type="caution">
    <text evidence="1">The sequence shown here is derived from an EMBL/GenBank/DDBJ whole genome shotgun (WGS) entry which is preliminary data.</text>
</comment>
<gene>
    <name evidence="1" type="ORF">J4P68_11695</name>
</gene>
<accession>A0ABS3MF61</accession>
<dbReference type="RefSeq" id="WP_207832692.1">
    <property type="nucleotide sequence ID" value="NZ_CP088282.1"/>
</dbReference>
<protein>
    <submittedName>
        <fullName evidence="1">Uncharacterized protein</fullName>
    </submittedName>
</protein>
<sequence>MRNTGAIQKDMLSQQIFQREEFAARPRSLRESRVRGTQRSFNDVDFALQYRRVLRVAATNTGHHVRHPIY</sequence>
<name>A0ABS3MF61_9BRAD</name>
<evidence type="ECO:0000313" key="1">
    <source>
        <dbReference type="EMBL" id="MBO1430098.1"/>
    </source>
</evidence>
<reference evidence="1" key="1">
    <citation type="journal article" date="2021" name="Int. J. Syst. Evol. Microbiol.">
        <title>Bradyrhizobium septentrionale sp. nov. (sv. septentrionale) and Bradyrhizobium quebecense sp. nov. (sv. septentrionale) associated with legumes native to Canada possess rearranged symbiosis genes and numerous insertion sequences.</title>
        <authorList>
            <person name="Bromfield E.S.P."/>
            <person name="Cloutier S."/>
        </authorList>
    </citation>
    <scope>NUCLEOTIDE SEQUENCE</scope>
    <source>
        <strain evidence="1">12S5</strain>
    </source>
</reference>
<proteinExistence type="predicted"/>
<keyword evidence="2" id="KW-1185">Reference proteome</keyword>